<keyword evidence="3" id="KW-1133">Transmembrane helix</keyword>
<dbReference type="GO" id="GO:0006310">
    <property type="term" value="P:DNA recombination"/>
    <property type="evidence" value="ECO:0007669"/>
    <property type="project" value="UniProtKB-KW"/>
</dbReference>
<keyword evidence="3" id="KW-0472">Membrane</keyword>
<proteinExistence type="predicted"/>
<accession>A0A382UB00</accession>
<gene>
    <name evidence="4" type="ORF">METZ01_LOCUS383909</name>
</gene>
<keyword evidence="3" id="KW-0812">Transmembrane</keyword>
<feature type="non-terminal residue" evidence="4">
    <location>
        <position position="234"/>
    </location>
</feature>
<evidence type="ECO:0000313" key="4">
    <source>
        <dbReference type="EMBL" id="SVD31055.1"/>
    </source>
</evidence>
<sequence length="234" mass="26379">VEIIYLGIGLIVGILLGAGGIVIFKQKKENVDLGSFKTELENLTKEVKNYHTKADKDRGSINQIYTDIRTIEQSFVSKAEGFEKVLVSGGSQQQGAWGELVLEKILEHLGFTEGVEYDRKTFITEEGRKTPDTIVHLSDHRDVIIDSKVSLKDWYEYVNATDEIVKQQALKKHTVSVENHIKSLAKRNYQKIKDIKSLDAVIMFTPNDQCIFGLGKVSRDFMDLAFSKKITLVG</sequence>
<evidence type="ECO:0000256" key="2">
    <source>
        <dbReference type="ARBA" id="ARBA00023172"/>
    </source>
</evidence>
<dbReference type="Pfam" id="PF02646">
    <property type="entry name" value="RmuC"/>
    <property type="match status" value="1"/>
</dbReference>
<evidence type="ECO:0000256" key="1">
    <source>
        <dbReference type="ARBA" id="ARBA00023054"/>
    </source>
</evidence>
<keyword evidence="1" id="KW-0175">Coiled coil</keyword>
<dbReference type="PANTHER" id="PTHR30563:SF0">
    <property type="entry name" value="DNA RECOMBINATION PROTEIN RMUC"/>
    <property type="match status" value="1"/>
</dbReference>
<feature type="non-terminal residue" evidence="4">
    <location>
        <position position="1"/>
    </location>
</feature>
<dbReference type="EMBL" id="UINC01142612">
    <property type="protein sequence ID" value="SVD31055.1"/>
    <property type="molecule type" value="Genomic_DNA"/>
</dbReference>
<keyword evidence="2" id="KW-0233">DNA recombination</keyword>
<dbReference type="PANTHER" id="PTHR30563">
    <property type="entry name" value="DNA RECOMBINATION PROTEIN RMUC"/>
    <property type="match status" value="1"/>
</dbReference>
<reference evidence="4" key="1">
    <citation type="submission" date="2018-05" db="EMBL/GenBank/DDBJ databases">
        <authorList>
            <person name="Lanie J.A."/>
            <person name="Ng W.-L."/>
            <person name="Kazmierczak K.M."/>
            <person name="Andrzejewski T.M."/>
            <person name="Davidsen T.M."/>
            <person name="Wayne K.J."/>
            <person name="Tettelin H."/>
            <person name="Glass J.I."/>
            <person name="Rusch D."/>
            <person name="Podicherti R."/>
            <person name="Tsui H.-C.T."/>
            <person name="Winkler M.E."/>
        </authorList>
    </citation>
    <scope>NUCLEOTIDE SEQUENCE</scope>
</reference>
<evidence type="ECO:0000256" key="3">
    <source>
        <dbReference type="SAM" id="Phobius"/>
    </source>
</evidence>
<dbReference type="InterPro" id="IPR003798">
    <property type="entry name" value="DNA_recombination_RmuC"/>
</dbReference>
<protein>
    <submittedName>
        <fullName evidence="4">Uncharacterized protein</fullName>
    </submittedName>
</protein>
<feature type="transmembrane region" description="Helical" evidence="3">
    <location>
        <begin position="6"/>
        <end position="24"/>
    </location>
</feature>
<organism evidence="4">
    <name type="scientific">marine metagenome</name>
    <dbReference type="NCBI Taxonomy" id="408172"/>
    <lineage>
        <taxon>unclassified sequences</taxon>
        <taxon>metagenomes</taxon>
        <taxon>ecological metagenomes</taxon>
    </lineage>
</organism>
<dbReference type="AlphaFoldDB" id="A0A382UB00"/>
<name>A0A382UB00_9ZZZZ</name>